<feature type="compositionally biased region" description="Basic residues" evidence="1">
    <location>
        <begin position="178"/>
        <end position="191"/>
    </location>
</feature>
<dbReference type="OrthoDB" id="3556635at2759"/>
<proteinExistence type="predicted"/>
<sequence>MVCTGQGSLLTRLPGIQGERKSQIIAEGSSPSTSRSISMPYHHSRTSALLFAARVIPILSFSSQRECHRSAILGPTPLRTADLLFAAKLGQDLPISWRRGSNPDGYASTSLPSDPAGPLQGSSRLLAHVAAYVLISVGWPAPSLAPPSRKIPHDPAHNLPSPSKTIIHHTPRQENHHSHTHTHTHSHRHHLRPSNMAHSHTMLSIAQILGLFFCAHHFWPKGTTYRKAGGDWEKSYRRRHAQGHSRSTKRGRKDSGTSSNDEHVPKRRGDGRRERHHEYEDERRRHSRHASSRY</sequence>
<name>K1XI91_MARBU</name>
<reference evidence="2 3" key="1">
    <citation type="journal article" date="2012" name="BMC Genomics">
        <title>Sequencing the genome of Marssonina brunnea reveals fungus-poplar co-evolution.</title>
        <authorList>
            <person name="Zhu S."/>
            <person name="Cao Y.-Z."/>
            <person name="Jiang C."/>
            <person name="Tan B.-Y."/>
            <person name="Wang Z."/>
            <person name="Feng S."/>
            <person name="Zhang L."/>
            <person name="Su X.-H."/>
            <person name="Brejova B."/>
            <person name="Vinar T."/>
            <person name="Xu M."/>
            <person name="Wang M.-X."/>
            <person name="Zhang S.-G."/>
            <person name="Huang M.-R."/>
            <person name="Wu R."/>
            <person name="Zhou Y."/>
        </authorList>
    </citation>
    <scope>NUCLEOTIDE SEQUENCE [LARGE SCALE GENOMIC DNA]</scope>
    <source>
        <strain evidence="2 3">MB_m1</strain>
    </source>
</reference>
<feature type="region of interest" description="Disordered" evidence="1">
    <location>
        <begin position="236"/>
        <end position="294"/>
    </location>
</feature>
<dbReference type="InParanoid" id="K1XI91"/>
<dbReference type="Proteomes" id="UP000006753">
    <property type="component" value="Unassembled WGS sequence"/>
</dbReference>
<evidence type="ECO:0000313" key="2">
    <source>
        <dbReference type="EMBL" id="EKD20458.1"/>
    </source>
</evidence>
<feature type="region of interest" description="Disordered" evidence="1">
    <location>
        <begin position="146"/>
        <end position="191"/>
    </location>
</feature>
<keyword evidence="3" id="KW-1185">Reference proteome</keyword>
<evidence type="ECO:0000313" key="3">
    <source>
        <dbReference type="Proteomes" id="UP000006753"/>
    </source>
</evidence>
<evidence type="ECO:0000256" key="1">
    <source>
        <dbReference type="SAM" id="MobiDB-lite"/>
    </source>
</evidence>
<accession>K1XI91</accession>
<dbReference type="HOGENOM" id="CLU_946892_0_0_1"/>
<feature type="compositionally biased region" description="Basic and acidic residues" evidence="1">
    <location>
        <begin position="260"/>
        <end position="284"/>
    </location>
</feature>
<organism evidence="2 3">
    <name type="scientific">Marssonina brunnea f. sp. multigermtubi (strain MB_m1)</name>
    <name type="common">Marssonina leaf spot fungus</name>
    <dbReference type="NCBI Taxonomy" id="1072389"/>
    <lineage>
        <taxon>Eukaryota</taxon>
        <taxon>Fungi</taxon>
        <taxon>Dikarya</taxon>
        <taxon>Ascomycota</taxon>
        <taxon>Pezizomycotina</taxon>
        <taxon>Leotiomycetes</taxon>
        <taxon>Helotiales</taxon>
        <taxon>Drepanopezizaceae</taxon>
        <taxon>Drepanopeziza</taxon>
    </lineage>
</organism>
<dbReference type="KEGG" id="mbe:MBM_01140"/>
<gene>
    <name evidence="2" type="ORF">MBM_01140</name>
</gene>
<protein>
    <submittedName>
        <fullName evidence="2">Uncharacterized protein</fullName>
    </submittedName>
</protein>
<dbReference type="STRING" id="1072389.K1XI91"/>
<feature type="compositionally biased region" description="Basic residues" evidence="1">
    <location>
        <begin position="285"/>
        <end position="294"/>
    </location>
</feature>
<dbReference type="EMBL" id="JH921429">
    <property type="protein sequence ID" value="EKD20458.1"/>
    <property type="molecule type" value="Genomic_DNA"/>
</dbReference>
<dbReference type="AlphaFoldDB" id="K1XI91"/>
<feature type="compositionally biased region" description="Basic residues" evidence="1">
    <location>
        <begin position="236"/>
        <end position="252"/>
    </location>
</feature>